<name>A0A0V1MXV2_9BILA</name>
<dbReference type="AlphaFoldDB" id="A0A0V1MXV2"/>
<evidence type="ECO:0000313" key="1">
    <source>
        <dbReference type="EMBL" id="KRZ76610.1"/>
    </source>
</evidence>
<accession>A0A0V1MXV2</accession>
<sequence>MNEENLFQQYCEQIYLQQQQQQQLQQQQQQIASSLVNANREDISKDTKKSHLSFTCLFYKQTVANLWCLLWDYSSVRTNKIHGNLFILKLIAKKLVTFAVAHTYLYE</sequence>
<keyword evidence="2" id="KW-1185">Reference proteome</keyword>
<dbReference type="Proteomes" id="UP000054843">
    <property type="component" value="Unassembled WGS sequence"/>
</dbReference>
<protein>
    <submittedName>
        <fullName evidence="1">Uncharacterized protein</fullName>
    </submittedName>
</protein>
<dbReference type="EMBL" id="JYDO01000026">
    <property type="protein sequence ID" value="KRZ76610.1"/>
    <property type="molecule type" value="Genomic_DNA"/>
</dbReference>
<organism evidence="1 2">
    <name type="scientific">Trichinella papuae</name>
    <dbReference type="NCBI Taxonomy" id="268474"/>
    <lineage>
        <taxon>Eukaryota</taxon>
        <taxon>Metazoa</taxon>
        <taxon>Ecdysozoa</taxon>
        <taxon>Nematoda</taxon>
        <taxon>Enoplea</taxon>
        <taxon>Dorylaimia</taxon>
        <taxon>Trichinellida</taxon>
        <taxon>Trichinellidae</taxon>
        <taxon>Trichinella</taxon>
    </lineage>
</organism>
<proteinExistence type="predicted"/>
<evidence type="ECO:0000313" key="2">
    <source>
        <dbReference type="Proteomes" id="UP000054843"/>
    </source>
</evidence>
<comment type="caution">
    <text evidence="1">The sequence shown here is derived from an EMBL/GenBank/DDBJ whole genome shotgun (WGS) entry which is preliminary data.</text>
</comment>
<reference evidence="1 2" key="1">
    <citation type="submission" date="2015-01" db="EMBL/GenBank/DDBJ databases">
        <title>Evolution of Trichinella species and genotypes.</title>
        <authorList>
            <person name="Korhonen P.K."/>
            <person name="Edoardo P."/>
            <person name="Giuseppe L.R."/>
            <person name="Gasser R.B."/>
        </authorList>
    </citation>
    <scope>NUCLEOTIDE SEQUENCE [LARGE SCALE GENOMIC DNA]</scope>
    <source>
        <strain evidence="1">ISS1980</strain>
    </source>
</reference>
<gene>
    <name evidence="1" type="ORF">T10_9767</name>
</gene>